<dbReference type="Gene3D" id="2.60.120.340">
    <property type="entry name" value="Nucleoplasmin core domain"/>
    <property type="match status" value="1"/>
</dbReference>
<feature type="compositionally biased region" description="Polar residues" evidence="9">
    <location>
        <begin position="263"/>
        <end position="272"/>
    </location>
</feature>
<dbReference type="InterPro" id="IPR041232">
    <property type="entry name" value="NPL"/>
</dbReference>
<dbReference type="GO" id="GO:0005730">
    <property type="term" value="C:nucleolus"/>
    <property type="evidence" value="ECO:0007669"/>
    <property type="project" value="UniProtKB-SubCell"/>
</dbReference>
<dbReference type="SUPFAM" id="SSF57667">
    <property type="entry name" value="beta-beta-alpha zinc fingers"/>
    <property type="match status" value="1"/>
</dbReference>
<comment type="similarity">
    <text evidence="2">Belongs to the histone deacetylase HD2 family.</text>
</comment>
<dbReference type="EMBL" id="OU503040">
    <property type="protein sequence ID" value="CAI9762120.1"/>
    <property type="molecule type" value="Genomic_DNA"/>
</dbReference>
<organism evidence="11 12">
    <name type="scientific">Fraxinus pennsylvanica</name>
    <dbReference type="NCBI Taxonomy" id="56036"/>
    <lineage>
        <taxon>Eukaryota</taxon>
        <taxon>Viridiplantae</taxon>
        <taxon>Streptophyta</taxon>
        <taxon>Embryophyta</taxon>
        <taxon>Tracheophyta</taxon>
        <taxon>Spermatophyta</taxon>
        <taxon>Magnoliopsida</taxon>
        <taxon>eudicotyledons</taxon>
        <taxon>Gunneridae</taxon>
        <taxon>Pentapetalae</taxon>
        <taxon>asterids</taxon>
        <taxon>lamiids</taxon>
        <taxon>Lamiales</taxon>
        <taxon>Oleaceae</taxon>
        <taxon>Oleeae</taxon>
        <taxon>Fraxinus</taxon>
    </lineage>
</organism>
<keyword evidence="5" id="KW-0156">Chromatin regulator</keyword>
<evidence type="ECO:0000256" key="8">
    <source>
        <dbReference type="ARBA" id="ARBA00023242"/>
    </source>
</evidence>
<reference evidence="11" key="1">
    <citation type="submission" date="2023-05" db="EMBL/GenBank/DDBJ databases">
        <authorList>
            <person name="Huff M."/>
        </authorList>
    </citation>
    <scope>NUCLEOTIDE SEQUENCE</scope>
</reference>
<keyword evidence="7" id="KW-0804">Transcription</keyword>
<accession>A0AAD1Z6G4</accession>
<feature type="compositionally biased region" description="Basic and acidic residues" evidence="9">
    <location>
        <begin position="207"/>
        <end position="219"/>
    </location>
</feature>
<dbReference type="AlphaFoldDB" id="A0AAD1Z6G4"/>
<evidence type="ECO:0000256" key="9">
    <source>
        <dbReference type="SAM" id="MobiDB-lite"/>
    </source>
</evidence>
<evidence type="ECO:0000256" key="5">
    <source>
        <dbReference type="ARBA" id="ARBA00022853"/>
    </source>
</evidence>
<protein>
    <recommendedName>
        <fullName evidence="10">C2H2-type domain-containing protein</fullName>
    </recommendedName>
</protein>
<dbReference type="InterPro" id="IPR036236">
    <property type="entry name" value="Znf_C2H2_sf"/>
</dbReference>
<name>A0AAD1Z6G4_9LAMI</name>
<dbReference type="FunFam" id="2.60.120.340:FF:000004">
    <property type="entry name" value="Histone deacetylase HDT1"/>
    <property type="match status" value="1"/>
</dbReference>
<dbReference type="Pfam" id="PF12874">
    <property type="entry name" value="zf-met"/>
    <property type="match status" value="1"/>
</dbReference>
<evidence type="ECO:0000256" key="4">
    <source>
        <dbReference type="ARBA" id="ARBA00022801"/>
    </source>
</evidence>
<evidence type="ECO:0000259" key="10">
    <source>
        <dbReference type="PROSITE" id="PS00028"/>
    </source>
</evidence>
<gene>
    <name evidence="11" type="ORF">FPE_LOCUS9550</name>
</gene>
<dbReference type="GO" id="GO:0016787">
    <property type="term" value="F:hydrolase activity"/>
    <property type="evidence" value="ECO:0007669"/>
    <property type="project" value="UniProtKB-KW"/>
</dbReference>
<keyword evidence="3" id="KW-0678">Repressor</keyword>
<feature type="compositionally biased region" description="Acidic residues" evidence="9">
    <location>
        <begin position="167"/>
        <end position="206"/>
    </location>
</feature>
<keyword evidence="12" id="KW-1185">Reference proteome</keyword>
<dbReference type="PROSITE" id="PS00028">
    <property type="entry name" value="ZINC_FINGER_C2H2_1"/>
    <property type="match status" value="1"/>
</dbReference>
<proteinExistence type="inferred from homology"/>
<comment type="subcellular location">
    <subcellularLocation>
        <location evidence="1">Nucleus</location>
        <location evidence="1">Nucleolus</location>
    </subcellularLocation>
</comment>
<feature type="compositionally biased region" description="Acidic residues" evidence="9">
    <location>
        <begin position="100"/>
        <end position="116"/>
    </location>
</feature>
<dbReference type="InterPro" id="IPR013087">
    <property type="entry name" value="Znf_C2H2_type"/>
</dbReference>
<dbReference type="Proteomes" id="UP000834106">
    <property type="component" value="Chromosome 5"/>
</dbReference>
<evidence type="ECO:0000313" key="12">
    <source>
        <dbReference type="Proteomes" id="UP000834106"/>
    </source>
</evidence>
<dbReference type="GO" id="GO:0006325">
    <property type="term" value="P:chromatin organization"/>
    <property type="evidence" value="ECO:0007669"/>
    <property type="project" value="UniProtKB-KW"/>
</dbReference>
<feature type="domain" description="C2H2-type" evidence="10">
    <location>
        <begin position="278"/>
        <end position="299"/>
    </location>
</feature>
<evidence type="ECO:0000256" key="2">
    <source>
        <dbReference type="ARBA" id="ARBA00006673"/>
    </source>
</evidence>
<evidence type="ECO:0000256" key="6">
    <source>
        <dbReference type="ARBA" id="ARBA00023015"/>
    </source>
</evidence>
<feature type="compositionally biased region" description="Basic and acidic residues" evidence="9">
    <location>
        <begin position="149"/>
        <end position="166"/>
    </location>
</feature>
<evidence type="ECO:0000313" key="11">
    <source>
        <dbReference type="EMBL" id="CAI9762120.1"/>
    </source>
</evidence>
<keyword evidence="6" id="KW-0805">Transcription regulation</keyword>
<evidence type="ECO:0000256" key="7">
    <source>
        <dbReference type="ARBA" id="ARBA00023163"/>
    </source>
</evidence>
<feature type="region of interest" description="Disordered" evidence="9">
    <location>
        <begin position="100"/>
        <end position="280"/>
    </location>
</feature>
<evidence type="ECO:0000256" key="1">
    <source>
        <dbReference type="ARBA" id="ARBA00004604"/>
    </source>
</evidence>
<evidence type="ECO:0000256" key="3">
    <source>
        <dbReference type="ARBA" id="ARBA00022491"/>
    </source>
</evidence>
<sequence>MEFWGVEVKSGEHLPVTPGEGMILHLSQANLGELKKEKANESICLFLKVDGKMLVLGTLFTEKLPQQQLDLVFDRDFELSHNWKNGSVFFYGYKASNPFEEDEFEDGESDESDSEEAIPLTVSNNGKPETTVKQEKPAGPQKSNAVKNKGSDAAKQKVKIVEPNKDEGDDESTDEDFMSEDDGEDDSKDEDDSDNSDEDSDGSDEETPNKAEPSKKRAAESAAKTPVADKKAKATPQKTNSKKAGGHVATPHPAKQGGKASANKPNQQTPKSVGSHACKSCNRTFNSENALESHSKAKHSSGK</sequence>
<dbReference type="Pfam" id="PF17800">
    <property type="entry name" value="NPL"/>
    <property type="match status" value="1"/>
</dbReference>
<keyword evidence="4" id="KW-0378">Hydrolase</keyword>
<keyword evidence="8" id="KW-0539">Nucleus</keyword>